<feature type="domain" description="AAA" evidence="1">
    <location>
        <begin position="20"/>
        <end position="154"/>
    </location>
</feature>
<dbReference type="PANTHER" id="PTHR33295:SF7">
    <property type="entry name" value="ATPASE"/>
    <property type="match status" value="1"/>
</dbReference>
<sequence>MDFNRKIIPYLEIWAKKPTRKPLILRGARQVGKTSATLLFAKKNFKNIIHINMERPDQRRHFTNQMSLPEFEKIVNILFGKVFKENETLLFIDEIQETPHLVKLLRFFYEDRPKLHVIAAGSLFEVRLNQEHISIPVGRVEFAYLYPLDFFEFLAAVNESRLLKYLKDFNFKEKIPQAIHFNLISLFNQYVLIGGMPEAVKTYALTKDLNQVNNIYANLLTSFKDDVYKYTSNQKVKYLSFVLEQSPLFAGLPITYERFAGGGYKSREISEAFNLLEKAMILKRIPATKSKDLPLLFKKKKPPKLIFLDVGLVNYQMGIQPQYVNFKDLNDFYRGRIAEQIVAQNIMASFITQSADIFYWYKETGSEAEVDFCLTNAGNIIGFEVKSGKTGRLKSAAEFLKRVKDGKVIKISSDVFEPKAKIISLPFYLLPRWNEL</sequence>
<organism evidence="3 4">
    <name type="scientific">Candidatus Roizmanbacteria bacterium RIFCSPLOWO2_01_FULL_35_13</name>
    <dbReference type="NCBI Taxonomy" id="1802055"/>
    <lineage>
        <taxon>Bacteria</taxon>
        <taxon>Candidatus Roizmaniibacteriota</taxon>
    </lineage>
</organism>
<protein>
    <recommendedName>
        <fullName evidence="5">AAA+ ATPase domain-containing protein</fullName>
    </recommendedName>
</protein>
<accession>A0A1F7IBD3</accession>
<gene>
    <name evidence="3" type="ORF">A3A74_00500</name>
</gene>
<dbReference type="InterPro" id="IPR041682">
    <property type="entry name" value="AAA_14"/>
</dbReference>
<dbReference type="InterPro" id="IPR027417">
    <property type="entry name" value="P-loop_NTPase"/>
</dbReference>
<proteinExistence type="predicted"/>
<dbReference type="AlphaFoldDB" id="A0A1F7IBD3"/>
<dbReference type="Pfam" id="PF13635">
    <property type="entry name" value="DUF4143"/>
    <property type="match status" value="1"/>
</dbReference>
<dbReference type="Pfam" id="PF13173">
    <property type="entry name" value="AAA_14"/>
    <property type="match status" value="1"/>
</dbReference>
<dbReference type="PANTHER" id="PTHR33295">
    <property type="entry name" value="ATPASE"/>
    <property type="match status" value="1"/>
</dbReference>
<dbReference type="Proteomes" id="UP000179270">
    <property type="component" value="Unassembled WGS sequence"/>
</dbReference>
<evidence type="ECO:0008006" key="5">
    <source>
        <dbReference type="Google" id="ProtNLM"/>
    </source>
</evidence>
<dbReference type="STRING" id="1802055.A3A74_00500"/>
<dbReference type="SUPFAM" id="SSF52540">
    <property type="entry name" value="P-loop containing nucleoside triphosphate hydrolases"/>
    <property type="match status" value="1"/>
</dbReference>
<dbReference type="InterPro" id="IPR025420">
    <property type="entry name" value="DUF4143"/>
</dbReference>
<comment type="caution">
    <text evidence="3">The sequence shown here is derived from an EMBL/GenBank/DDBJ whole genome shotgun (WGS) entry which is preliminary data.</text>
</comment>
<evidence type="ECO:0000259" key="1">
    <source>
        <dbReference type="Pfam" id="PF13173"/>
    </source>
</evidence>
<feature type="domain" description="DUF4143" evidence="2">
    <location>
        <begin position="225"/>
        <end position="388"/>
    </location>
</feature>
<dbReference type="EMBL" id="MGAF01000028">
    <property type="protein sequence ID" value="OGK40666.1"/>
    <property type="molecule type" value="Genomic_DNA"/>
</dbReference>
<evidence type="ECO:0000313" key="4">
    <source>
        <dbReference type="Proteomes" id="UP000179270"/>
    </source>
</evidence>
<evidence type="ECO:0000313" key="3">
    <source>
        <dbReference type="EMBL" id="OGK40666.1"/>
    </source>
</evidence>
<reference evidence="3 4" key="1">
    <citation type="journal article" date="2016" name="Nat. Commun.">
        <title>Thousands of microbial genomes shed light on interconnected biogeochemical processes in an aquifer system.</title>
        <authorList>
            <person name="Anantharaman K."/>
            <person name="Brown C.T."/>
            <person name="Hug L.A."/>
            <person name="Sharon I."/>
            <person name="Castelle C.J."/>
            <person name="Probst A.J."/>
            <person name="Thomas B.C."/>
            <person name="Singh A."/>
            <person name="Wilkins M.J."/>
            <person name="Karaoz U."/>
            <person name="Brodie E.L."/>
            <person name="Williams K.H."/>
            <person name="Hubbard S.S."/>
            <person name="Banfield J.F."/>
        </authorList>
    </citation>
    <scope>NUCLEOTIDE SEQUENCE [LARGE SCALE GENOMIC DNA]</scope>
</reference>
<dbReference type="Gene3D" id="3.40.50.300">
    <property type="entry name" value="P-loop containing nucleotide triphosphate hydrolases"/>
    <property type="match status" value="1"/>
</dbReference>
<name>A0A1F7IBD3_9BACT</name>
<evidence type="ECO:0000259" key="2">
    <source>
        <dbReference type="Pfam" id="PF13635"/>
    </source>
</evidence>